<dbReference type="Proteomes" id="UP000307943">
    <property type="component" value="Unassembled WGS sequence"/>
</dbReference>
<evidence type="ECO:0000259" key="1">
    <source>
        <dbReference type="Pfam" id="PF01408"/>
    </source>
</evidence>
<organism evidence="3 4">
    <name type="scientific">Paenibacillus hemerocallicola</name>
    <dbReference type="NCBI Taxonomy" id="1172614"/>
    <lineage>
        <taxon>Bacteria</taxon>
        <taxon>Bacillati</taxon>
        <taxon>Bacillota</taxon>
        <taxon>Bacilli</taxon>
        <taxon>Bacillales</taxon>
        <taxon>Paenibacillaceae</taxon>
        <taxon>Paenibacillus</taxon>
    </lineage>
</organism>
<keyword evidence="4" id="KW-1185">Reference proteome</keyword>
<feature type="domain" description="GFO/IDH/MocA-like oxidoreductase" evidence="2">
    <location>
        <begin position="144"/>
        <end position="269"/>
    </location>
</feature>
<dbReference type="PANTHER" id="PTHR43708">
    <property type="entry name" value="CONSERVED EXPRESSED OXIDOREDUCTASE (EUROFUNG)"/>
    <property type="match status" value="1"/>
</dbReference>
<evidence type="ECO:0000313" key="4">
    <source>
        <dbReference type="Proteomes" id="UP000307943"/>
    </source>
</evidence>
<dbReference type="Pfam" id="PF22725">
    <property type="entry name" value="GFO_IDH_MocA_C3"/>
    <property type="match status" value="1"/>
</dbReference>
<dbReference type="RefSeq" id="WP_139604288.1">
    <property type="nucleotide sequence ID" value="NZ_VDCQ01000032.1"/>
</dbReference>
<dbReference type="SUPFAM" id="SSF51735">
    <property type="entry name" value="NAD(P)-binding Rossmann-fold domains"/>
    <property type="match status" value="1"/>
</dbReference>
<dbReference type="Gene3D" id="3.30.360.10">
    <property type="entry name" value="Dihydrodipicolinate Reductase, domain 2"/>
    <property type="match status" value="1"/>
</dbReference>
<dbReference type="Pfam" id="PF01408">
    <property type="entry name" value="GFO_IDH_MocA"/>
    <property type="match status" value="1"/>
</dbReference>
<accession>A0A5C4T578</accession>
<dbReference type="GO" id="GO:0000166">
    <property type="term" value="F:nucleotide binding"/>
    <property type="evidence" value="ECO:0007669"/>
    <property type="project" value="InterPro"/>
</dbReference>
<reference evidence="3 4" key="1">
    <citation type="submission" date="2019-05" db="EMBL/GenBank/DDBJ databases">
        <title>We sequenced the genome of Paenibacillus hemerocallicola KCTC 33185 for further insight into its adaptation and study the phylogeny of Paenibacillus.</title>
        <authorList>
            <person name="Narsing Rao M.P."/>
        </authorList>
    </citation>
    <scope>NUCLEOTIDE SEQUENCE [LARGE SCALE GENOMIC DNA]</scope>
    <source>
        <strain evidence="3 4">KCTC 33185</strain>
    </source>
</reference>
<comment type="caution">
    <text evidence="3">The sequence shown here is derived from an EMBL/GenBank/DDBJ whole genome shotgun (WGS) entry which is preliminary data.</text>
</comment>
<dbReference type="PANTHER" id="PTHR43708:SF3">
    <property type="entry name" value="OXIDOREDUCTASE"/>
    <property type="match status" value="1"/>
</dbReference>
<dbReference type="InterPro" id="IPR055170">
    <property type="entry name" value="GFO_IDH_MocA-like_dom"/>
</dbReference>
<dbReference type="OrthoDB" id="9815825at2"/>
<dbReference type="Gene3D" id="3.40.50.720">
    <property type="entry name" value="NAD(P)-binding Rossmann-like Domain"/>
    <property type="match status" value="1"/>
</dbReference>
<name>A0A5C4T578_9BACL</name>
<proteinExistence type="predicted"/>
<dbReference type="InterPro" id="IPR051317">
    <property type="entry name" value="Gfo/Idh/MocA_oxidoreduct"/>
</dbReference>
<evidence type="ECO:0000313" key="3">
    <source>
        <dbReference type="EMBL" id="TNJ64188.1"/>
    </source>
</evidence>
<gene>
    <name evidence="3" type="ORF">FE784_21465</name>
</gene>
<feature type="domain" description="Gfo/Idh/MocA-like oxidoreductase N-terminal" evidence="1">
    <location>
        <begin position="6"/>
        <end position="135"/>
    </location>
</feature>
<evidence type="ECO:0000259" key="2">
    <source>
        <dbReference type="Pfam" id="PF22725"/>
    </source>
</evidence>
<sequence>MQQPILKFGMVGGGEGSLIGDIHCRAAAFDRRSEIAAGCFSRDAAKSAATGRKLGISPDRVYSTYEEMAEKEAARDDRIDFVSIVTPNSSHYAIAKTFLQHGFHVVCDKPVTIEESEAKELERIARQNGLLFCVTYTYSGYPMVKQARELVRHGELGDIVTVMAEYPQEWVLNADKPSWRMDPSQGKSCCVADIGVHIAHTVSYMTGLKIDSLCADMQSYGTLMELDNNANILVKYTTGATGVYWCSQVAAGCKNGLKVRLFGSKGSLEWEQERPDELRLSLKGKPLQLLSRGRDAMYPGAKSFNRLPGGHPEGLYEAFANIYSAFCSELSALRQGGVAAGSEADYPRIQDGIEGVRFVDKCLESAQDGSRWVAVTDS</sequence>
<dbReference type="SUPFAM" id="SSF55347">
    <property type="entry name" value="Glyceraldehyde-3-phosphate dehydrogenase-like, C-terminal domain"/>
    <property type="match status" value="1"/>
</dbReference>
<dbReference type="AlphaFoldDB" id="A0A5C4T578"/>
<dbReference type="InterPro" id="IPR036291">
    <property type="entry name" value="NAD(P)-bd_dom_sf"/>
</dbReference>
<dbReference type="InterPro" id="IPR000683">
    <property type="entry name" value="Gfo/Idh/MocA-like_OxRdtase_N"/>
</dbReference>
<dbReference type="EMBL" id="VDCQ01000032">
    <property type="protein sequence ID" value="TNJ64188.1"/>
    <property type="molecule type" value="Genomic_DNA"/>
</dbReference>
<protein>
    <submittedName>
        <fullName evidence="3">Gfo/Idh/MocA family oxidoreductase</fullName>
    </submittedName>
</protein>